<keyword evidence="2" id="KW-1185">Reference proteome</keyword>
<gene>
    <name evidence="1" type="primary">TRA1_3</name>
    <name evidence="1" type="ORF">V5O48_009522</name>
</gene>
<comment type="caution">
    <text evidence="1">The sequence shown here is derived from an EMBL/GenBank/DDBJ whole genome shotgun (WGS) entry which is preliminary data.</text>
</comment>
<evidence type="ECO:0000313" key="1">
    <source>
        <dbReference type="EMBL" id="KAL0572429.1"/>
    </source>
</evidence>
<dbReference type="InterPro" id="IPR046807">
    <property type="entry name" value="Tra1_central"/>
</dbReference>
<dbReference type="EMBL" id="JBAHYK010000630">
    <property type="protein sequence ID" value="KAL0572429.1"/>
    <property type="molecule type" value="Genomic_DNA"/>
</dbReference>
<sequence>MSSSNVDPLTHVATAGDLEYRCAQIADPSIDLKTKNEVATNLRDFLDTTREIETVRVLQYLIPTLLELLRTGEPSFRKDSQEYQFRRVLVEILHRIPTSDATRPHLDDIFKLLFHLIRHDNEENTSLACKTMIDLVRNYRCLTEERLGECTNLFLEGLGHMSELCIQLLSEDSEVMDSNVALPGLRSFKVMAELGLVMVMFTRAMRQLTPAVKATIDPTFAVVEMDSPAQKKAREDYEAMGNTWAGMASTVKNATAYSDFVNAQIKLLSYLVYILRQVTDQSAVEYGERLTLIALRLLQDCPATSISLRKDLMVVFRHLIGTPHRRVLVPQIDKLFD</sequence>
<dbReference type="Pfam" id="PF20175">
    <property type="entry name" value="Tra1_central"/>
    <property type="match status" value="1"/>
</dbReference>
<dbReference type="InterPro" id="IPR011989">
    <property type="entry name" value="ARM-like"/>
</dbReference>
<protein>
    <submittedName>
        <fullName evidence="1">Transcription-associated protein 1</fullName>
    </submittedName>
</protein>
<organism evidence="1 2">
    <name type="scientific">Marasmius crinis-equi</name>
    <dbReference type="NCBI Taxonomy" id="585013"/>
    <lineage>
        <taxon>Eukaryota</taxon>
        <taxon>Fungi</taxon>
        <taxon>Dikarya</taxon>
        <taxon>Basidiomycota</taxon>
        <taxon>Agaricomycotina</taxon>
        <taxon>Agaricomycetes</taxon>
        <taxon>Agaricomycetidae</taxon>
        <taxon>Agaricales</taxon>
        <taxon>Marasmiineae</taxon>
        <taxon>Marasmiaceae</taxon>
        <taxon>Marasmius</taxon>
    </lineage>
</organism>
<feature type="non-terminal residue" evidence="1">
    <location>
        <position position="337"/>
    </location>
</feature>
<dbReference type="InterPro" id="IPR016024">
    <property type="entry name" value="ARM-type_fold"/>
</dbReference>
<dbReference type="SUPFAM" id="SSF48371">
    <property type="entry name" value="ARM repeat"/>
    <property type="match status" value="1"/>
</dbReference>
<dbReference type="Proteomes" id="UP001465976">
    <property type="component" value="Unassembled WGS sequence"/>
</dbReference>
<name>A0ABR3FAU5_9AGAR</name>
<reference evidence="1 2" key="1">
    <citation type="submission" date="2024-02" db="EMBL/GenBank/DDBJ databases">
        <title>A draft genome for the cacao thread blight pathogen Marasmius crinis-equi.</title>
        <authorList>
            <person name="Cohen S.P."/>
            <person name="Baruah I.K."/>
            <person name="Amoako-Attah I."/>
            <person name="Bukari Y."/>
            <person name="Meinhardt L.W."/>
            <person name="Bailey B.A."/>
        </authorList>
    </citation>
    <scope>NUCLEOTIDE SEQUENCE [LARGE SCALE GENOMIC DNA]</scope>
    <source>
        <strain evidence="1 2">GH-76</strain>
    </source>
</reference>
<dbReference type="Gene3D" id="1.25.10.10">
    <property type="entry name" value="Leucine-rich Repeat Variant"/>
    <property type="match status" value="1"/>
</dbReference>
<evidence type="ECO:0000313" key="2">
    <source>
        <dbReference type="Proteomes" id="UP001465976"/>
    </source>
</evidence>
<accession>A0ABR3FAU5</accession>
<proteinExistence type="predicted"/>